<accession>A0AAD8S271</accession>
<evidence type="ECO:0000313" key="6">
    <source>
        <dbReference type="Proteomes" id="UP001231189"/>
    </source>
</evidence>
<evidence type="ECO:0000256" key="1">
    <source>
        <dbReference type="ARBA" id="ARBA00023242"/>
    </source>
</evidence>
<dbReference type="PANTHER" id="PTHR34680">
    <property type="entry name" value="EXPRESSED PROTEIN"/>
    <property type="match status" value="1"/>
</dbReference>
<sequence>MKIRLCANLLLGVDAPISTPPRFELPMSPRSEFPPSPRFDLPPPTHESHPGFPFKTSSSMPEPCETSFIPWDLMDELDLSDSQEEERFMETYSVPIAGRASWLSPPNMKATSIMEDVEKEEISLDMVNEVKDEEKGDMSMDMVNGFILGLCAPKGIETKMAGKKNKSKLKTKKGKELEKEEKNNNSRREVWMCKKNDGKGWFCQRPASQPNSLCTYHYDRKLLVSSKQRRSKMAYNFGDAVGEGFYYYAGFGPSRSNRRSISNMLKTPLPDVHEQQHAELDEHIDVIPGPDHGDGVDGVDNGCKRDEDDMSKLAGLDEEISSEEHSAVGCNSEPFRGMMKRVSKKQKRKHVNTLSINLITDEM</sequence>
<keyword evidence="1" id="KW-0539">Nucleus</keyword>
<keyword evidence="6" id="KW-1185">Reference proteome</keyword>
<comment type="caution">
    <text evidence="2">Lacks conserved residue(s) required for the propagation of feature annotation.</text>
</comment>
<name>A0AAD8S271_LOLMU</name>
<gene>
    <name evidence="5" type="ORF">QYE76_060462</name>
</gene>
<dbReference type="AlphaFoldDB" id="A0AAD8S271"/>
<protein>
    <recommendedName>
        <fullName evidence="4">WRC domain-containing protein</fullName>
    </recommendedName>
</protein>
<feature type="compositionally biased region" description="Basic residues" evidence="3">
    <location>
        <begin position="163"/>
        <end position="173"/>
    </location>
</feature>
<proteinExistence type="predicted"/>
<dbReference type="PANTHER" id="PTHR34680:SF8">
    <property type="entry name" value="WRC DOMAIN-CONTAINING PROTEIN"/>
    <property type="match status" value="1"/>
</dbReference>
<dbReference type="InterPro" id="IPR014977">
    <property type="entry name" value="WRC_dom"/>
</dbReference>
<evidence type="ECO:0000256" key="3">
    <source>
        <dbReference type="SAM" id="MobiDB-lite"/>
    </source>
</evidence>
<evidence type="ECO:0000313" key="5">
    <source>
        <dbReference type="EMBL" id="KAK1642657.1"/>
    </source>
</evidence>
<organism evidence="5 6">
    <name type="scientific">Lolium multiflorum</name>
    <name type="common">Italian ryegrass</name>
    <name type="synonym">Lolium perenne subsp. multiflorum</name>
    <dbReference type="NCBI Taxonomy" id="4521"/>
    <lineage>
        <taxon>Eukaryota</taxon>
        <taxon>Viridiplantae</taxon>
        <taxon>Streptophyta</taxon>
        <taxon>Embryophyta</taxon>
        <taxon>Tracheophyta</taxon>
        <taxon>Spermatophyta</taxon>
        <taxon>Magnoliopsida</taxon>
        <taxon>Liliopsida</taxon>
        <taxon>Poales</taxon>
        <taxon>Poaceae</taxon>
        <taxon>BOP clade</taxon>
        <taxon>Pooideae</taxon>
        <taxon>Poodae</taxon>
        <taxon>Poeae</taxon>
        <taxon>Poeae Chloroplast Group 2 (Poeae type)</taxon>
        <taxon>Loliodinae</taxon>
        <taxon>Loliinae</taxon>
        <taxon>Lolium</taxon>
    </lineage>
</organism>
<feature type="region of interest" description="Disordered" evidence="3">
    <location>
        <begin position="22"/>
        <end position="61"/>
    </location>
</feature>
<comment type="caution">
    <text evidence="5">The sequence shown here is derived from an EMBL/GenBank/DDBJ whole genome shotgun (WGS) entry which is preliminary data.</text>
</comment>
<feature type="compositionally biased region" description="Basic and acidic residues" evidence="3">
    <location>
        <begin position="174"/>
        <end position="183"/>
    </location>
</feature>
<dbReference type="Proteomes" id="UP001231189">
    <property type="component" value="Unassembled WGS sequence"/>
</dbReference>
<feature type="domain" description="WRC" evidence="4">
    <location>
        <begin position="187"/>
        <end position="234"/>
    </location>
</feature>
<dbReference type="Pfam" id="PF08879">
    <property type="entry name" value="WRC"/>
    <property type="match status" value="1"/>
</dbReference>
<dbReference type="EMBL" id="JAUUTY010000004">
    <property type="protein sequence ID" value="KAK1642657.1"/>
    <property type="molecule type" value="Genomic_DNA"/>
</dbReference>
<evidence type="ECO:0000259" key="4">
    <source>
        <dbReference type="PROSITE" id="PS51667"/>
    </source>
</evidence>
<reference evidence="5" key="1">
    <citation type="submission" date="2023-07" db="EMBL/GenBank/DDBJ databases">
        <title>A chromosome-level genome assembly of Lolium multiflorum.</title>
        <authorList>
            <person name="Chen Y."/>
            <person name="Copetti D."/>
            <person name="Kolliker R."/>
            <person name="Studer B."/>
        </authorList>
    </citation>
    <scope>NUCLEOTIDE SEQUENCE</scope>
    <source>
        <strain evidence="5">02402/16</strain>
        <tissue evidence="5">Leaf</tissue>
    </source>
</reference>
<dbReference type="PROSITE" id="PS51667">
    <property type="entry name" value="WRC"/>
    <property type="match status" value="1"/>
</dbReference>
<evidence type="ECO:0000256" key="2">
    <source>
        <dbReference type="PROSITE-ProRule" id="PRU01002"/>
    </source>
</evidence>
<feature type="compositionally biased region" description="Pro residues" evidence="3">
    <location>
        <begin position="32"/>
        <end position="45"/>
    </location>
</feature>
<feature type="region of interest" description="Disordered" evidence="3">
    <location>
        <begin position="163"/>
        <end position="183"/>
    </location>
</feature>